<comment type="caution">
    <text evidence="1">The sequence shown here is derived from an EMBL/GenBank/DDBJ whole genome shotgun (WGS) entry which is preliminary data.</text>
</comment>
<organism evidence="1 2">
    <name type="scientific">Eleutherodactylus coqui</name>
    <name type="common">Puerto Rican coqui</name>
    <dbReference type="NCBI Taxonomy" id="57060"/>
    <lineage>
        <taxon>Eukaryota</taxon>
        <taxon>Metazoa</taxon>
        <taxon>Chordata</taxon>
        <taxon>Craniata</taxon>
        <taxon>Vertebrata</taxon>
        <taxon>Euteleostomi</taxon>
        <taxon>Amphibia</taxon>
        <taxon>Batrachia</taxon>
        <taxon>Anura</taxon>
        <taxon>Neobatrachia</taxon>
        <taxon>Hyloidea</taxon>
        <taxon>Eleutherodactylidae</taxon>
        <taxon>Eleutherodactylinae</taxon>
        <taxon>Eleutherodactylus</taxon>
        <taxon>Eleutherodactylus</taxon>
    </lineage>
</organism>
<dbReference type="AlphaFoldDB" id="A0A8J6EKL6"/>
<keyword evidence="2" id="KW-1185">Reference proteome</keyword>
<proteinExistence type="predicted"/>
<evidence type="ECO:0000313" key="2">
    <source>
        <dbReference type="Proteomes" id="UP000770717"/>
    </source>
</evidence>
<name>A0A8J6EKL6_ELECQ</name>
<evidence type="ECO:0000313" key="1">
    <source>
        <dbReference type="EMBL" id="KAG9470701.1"/>
    </source>
</evidence>
<sequence>MNQKLLDFYDMASKYSLSADWIILCMWGRGEMKTQCPRHGHPQIELSGTRLPSHTRDLTSDQPFIGRIFGSLCAVGWRGLMKELNSSARGSKTEKSVRLLNPQPHRYSRLYLILHSRPPSMTERQQDPRPHDGQIRPHVCSHIENQW</sequence>
<accession>A0A8J6EKL6</accession>
<reference evidence="1" key="1">
    <citation type="thesis" date="2020" institute="ProQuest LLC" country="789 East Eisenhower Parkway, Ann Arbor, MI, USA">
        <title>Comparative Genomics and Chromosome Evolution.</title>
        <authorList>
            <person name="Mudd A.B."/>
        </authorList>
    </citation>
    <scope>NUCLEOTIDE SEQUENCE</scope>
    <source>
        <strain evidence="1">HN-11 Male</strain>
        <tissue evidence="1">Kidney and liver</tissue>
    </source>
</reference>
<gene>
    <name evidence="1" type="ORF">GDO78_016994</name>
</gene>
<protein>
    <submittedName>
        <fullName evidence="1">Uncharacterized protein</fullName>
    </submittedName>
</protein>
<dbReference type="EMBL" id="WNTK01000235">
    <property type="protein sequence ID" value="KAG9470701.1"/>
    <property type="molecule type" value="Genomic_DNA"/>
</dbReference>
<dbReference type="Proteomes" id="UP000770717">
    <property type="component" value="Unassembled WGS sequence"/>
</dbReference>